<dbReference type="KEGG" id="ccot:CCAX7_009270"/>
<gene>
    <name evidence="1" type="primary">cheX</name>
    <name evidence="1" type="ORF">CCAX7_009270</name>
</gene>
<dbReference type="PANTHER" id="PTHR39452">
    <property type="entry name" value="CHEY-P PHOSPHATASE CHEX"/>
    <property type="match status" value="1"/>
</dbReference>
<sequence>MMKVEYINPFVEASFSVMEMVLGNRPVKGNLAMQPATFTSQQCNVVCGVTGQVQGQVIYGMSLQVADKIATTMLGQPIKVFDQLAASAIAELGNMISGNAMSKLSEAGFICDITPPTIIRGTNVKISTLSIPAIVIPITLEQGELSITVGLQGRK</sequence>
<dbReference type="Pfam" id="PF13690">
    <property type="entry name" value="CheX"/>
    <property type="match status" value="1"/>
</dbReference>
<dbReference type="Proteomes" id="UP000287394">
    <property type="component" value="Chromosome"/>
</dbReference>
<dbReference type="PANTHER" id="PTHR39452:SF1">
    <property type="entry name" value="CHEY-P PHOSPHATASE CHEX"/>
    <property type="match status" value="1"/>
</dbReference>
<evidence type="ECO:0000313" key="2">
    <source>
        <dbReference type="Proteomes" id="UP000287394"/>
    </source>
</evidence>
<dbReference type="EMBL" id="AP025739">
    <property type="protein sequence ID" value="BDI28876.1"/>
    <property type="molecule type" value="Genomic_DNA"/>
</dbReference>
<dbReference type="AlphaFoldDB" id="A0A402CU62"/>
<name>A0A402CU62_9BACT</name>
<dbReference type="OrthoDB" id="9788100at2"/>
<accession>A0A402CU62</accession>
<dbReference type="SUPFAM" id="SSF103039">
    <property type="entry name" value="CheC-like"/>
    <property type="match status" value="1"/>
</dbReference>
<organism evidence="1 2">
    <name type="scientific">Capsulimonas corticalis</name>
    <dbReference type="NCBI Taxonomy" id="2219043"/>
    <lineage>
        <taxon>Bacteria</taxon>
        <taxon>Bacillati</taxon>
        <taxon>Armatimonadota</taxon>
        <taxon>Armatimonadia</taxon>
        <taxon>Capsulimonadales</taxon>
        <taxon>Capsulimonadaceae</taxon>
        <taxon>Capsulimonas</taxon>
    </lineage>
</organism>
<protein>
    <submittedName>
        <fullName evidence="1">Chemotaxis protein CheX</fullName>
    </submittedName>
</protein>
<dbReference type="Gene3D" id="3.40.1550.10">
    <property type="entry name" value="CheC-like"/>
    <property type="match status" value="1"/>
</dbReference>
<dbReference type="InterPro" id="IPR028051">
    <property type="entry name" value="CheX-like_dom"/>
</dbReference>
<dbReference type="InterPro" id="IPR028976">
    <property type="entry name" value="CheC-like_sf"/>
</dbReference>
<dbReference type="CDD" id="cd17906">
    <property type="entry name" value="CheX"/>
    <property type="match status" value="1"/>
</dbReference>
<dbReference type="RefSeq" id="WP_119320933.1">
    <property type="nucleotide sequence ID" value="NZ_AP025739.1"/>
</dbReference>
<keyword evidence="2" id="KW-1185">Reference proteome</keyword>
<reference evidence="1 2" key="1">
    <citation type="journal article" date="2019" name="Int. J. Syst. Evol. Microbiol.">
        <title>Capsulimonas corticalis gen. nov., sp. nov., an aerobic capsulated bacterium, of a novel bacterial order, Capsulimonadales ord. nov., of the class Armatimonadia of the phylum Armatimonadetes.</title>
        <authorList>
            <person name="Li J."/>
            <person name="Kudo C."/>
            <person name="Tonouchi A."/>
        </authorList>
    </citation>
    <scope>NUCLEOTIDE SEQUENCE [LARGE SCALE GENOMIC DNA]</scope>
    <source>
        <strain evidence="1 2">AX-7</strain>
    </source>
</reference>
<dbReference type="InterPro" id="IPR038756">
    <property type="entry name" value="CheX-like"/>
</dbReference>
<proteinExistence type="predicted"/>
<evidence type="ECO:0000313" key="1">
    <source>
        <dbReference type="EMBL" id="BDI28876.1"/>
    </source>
</evidence>